<dbReference type="OrthoDB" id="5326237at2759"/>
<organism evidence="3 4">
    <name type="scientific">Gnomoniopsis smithogilvyi</name>
    <dbReference type="NCBI Taxonomy" id="1191159"/>
    <lineage>
        <taxon>Eukaryota</taxon>
        <taxon>Fungi</taxon>
        <taxon>Dikarya</taxon>
        <taxon>Ascomycota</taxon>
        <taxon>Pezizomycotina</taxon>
        <taxon>Sordariomycetes</taxon>
        <taxon>Sordariomycetidae</taxon>
        <taxon>Diaporthales</taxon>
        <taxon>Gnomoniaceae</taxon>
        <taxon>Gnomoniopsis</taxon>
    </lineage>
</organism>
<accession>A0A9W8YUY3</accession>
<keyword evidence="1" id="KW-0175">Coiled coil</keyword>
<dbReference type="Proteomes" id="UP001140453">
    <property type="component" value="Unassembled WGS sequence"/>
</dbReference>
<feature type="coiled-coil region" evidence="1">
    <location>
        <begin position="22"/>
        <end position="49"/>
    </location>
</feature>
<name>A0A9W8YUY3_9PEZI</name>
<protein>
    <submittedName>
        <fullName evidence="3">Uncharacterized protein</fullName>
    </submittedName>
</protein>
<sequence>MVAPTARPATAPGAESWDEARIEQALKNLNDLHIQLRELRSTIPRMQERLGGPVASAGELVTAVKGATQAAFSEVQDFKKNATDPENVKILDRAKQSRSQNPKGIMPWRSKDHPDWLTPST</sequence>
<evidence type="ECO:0000256" key="2">
    <source>
        <dbReference type="SAM" id="MobiDB-lite"/>
    </source>
</evidence>
<evidence type="ECO:0000256" key="1">
    <source>
        <dbReference type="SAM" id="Coils"/>
    </source>
</evidence>
<feature type="compositionally biased region" description="Basic and acidic residues" evidence="2">
    <location>
        <begin position="86"/>
        <end position="95"/>
    </location>
</feature>
<comment type="caution">
    <text evidence="3">The sequence shown here is derived from an EMBL/GenBank/DDBJ whole genome shotgun (WGS) entry which is preliminary data.</text>
</comment>
<gene>
    <name evidence="3" type="ORF">N0V93_005677</name>
</gene>
<keyword evidence="4" id="KW-1185">Reference proteome</keyword>
<reference evidence="3" key="1">
    <citation type="submission" date="2022-10" db="EMBL/GenBank/DDBJ databases">
        <title>Tapping the CABI collections for fungal endophytes: first genome assemblies for Collariella, Neodidymelliopsis, Ascochyta clinopodiicola, Didymella pomorum, Didymosphaeria variabile, Neocosmospora piperis and Neocucurbitaria cava.</title>
        <authorList>
            <person name="Hill R."/>
        </authorList>
    </citation>
    <scope>NUCLEOTIDE SEQUENCE</scope>
    <source>
        <strain evidence="3">IMI 355082</strain>
    </source>
</reference>
<evidence type="ECO:0000313" key="4">
    <source>
        <dbReference type="Proteomes" id="UP001140453"/>
    </source>
</evidence>
<dbReference type="AlphaFoldDB" id="A0A9W8YUY3"/>
<dbReference type="EMBL" id="JAPEVB010000003">
    <property type="protein sequence ID" value="KAJ4392056.1"/>
    <property type="molecule type" value="Genomic_DNA"/>
</dbReference>
<evidence type="ECO:0000313" key="3">
    <source>
        <dbReference type="EMBL" id="KAJ4392056.1"/>
    </source>
</evidence>
<feature type="region of interest" description="Disordered" evidence="2">
    <location>
        <begin position="86"/>
        <end position="121"/>
    </location>
</feature>
<proteinExistence type="predicted"/>